<dbReference type="Proteomes" id="UP000469385">
    <property type="component" value="Unassembled WGS sequence"/>
</dbReference>
<sequence length="611" mass="68786">MHRRHLFQLGLGGSAAAALSWPMLRAQTRSASDLRPVLTPFRDPLPSPPEPRPIDWSPNRLPFADLDTEARRFVDPTQVRGKVTFYRIVSEVRRVNFHSQLPDTEIWGYRDGTVLAGQWPYALGPTFRRPLSNHNEFVGTVVRHENQLPTVAEHRGFGEPRTTVHLHGAHVPARFDGYPVNMTLADGTPFNVTFESGGHFDYAYPLVEPGFFTDGNHGKHTERACTLWYHDHVLDFTSQNVYRGLAGFFLLYDNPQIDPNDPNGAALQEHTRDTGDETNAAGNPFALRLPSGAFDIPLVLQEKTFGLNGELVYDVFNTDGFLGQYPLVNGKVQPFVPVKRRKYRFRVLNGSNARIYQLFLTDRNGRSYPMTQIATEGGLLARPVRRSSFLLGMAERVEVVIDFSAFPAPQFGELYLENRLRQDDGRGPSGTFERPETQSRGTQLLKFVLEETVPDPSQVPAELRPFTATTAAEIAAARVRTFEFERTNGQWAINGKLAGDLASPMASPALGVGERWRLVNKGGGWWHPIHVHHEFMRVLRRNGRLPFDGTGPDLGQSVERDGLAKKDTILLGPNSEVEVYVKFENYRGPFVFHCHNIEHEDHAMMARFDVV</sequence>
<dbReference type="InterPro" id="IPR008972">
    <property type="entry name" value="Cupredoxin"/>
</dbReference>
<dbReference type="RefSeq" id="WP_157398585.1">
    <property type="nucleotide sequence ID" value="NZ_WSEL01000006.1"/>
</dbReference>
<proteinExistence type="predicted"/>
<evidence type="ECO:0000313" key="5">
    <source>
        <dbReference type="EMBL" id="MVQ30456.1"/>
    </source>
</evidence>
<reference evidence="5 6" key="1">
    <citation type="submission" date="2019-12" db="EMBL/GenBank/DDBJ databases">
        <authorList>
            <person name="Huq M.A."/>
        </authorList>
    </citation>
    <scope>NUCLEOTIDE SEQUENCE [LARGE SCALE GENOMIC DNA]</scope>
    <source>
        <strain evidence="5 6">MAH-25</strain>
    </source>
</reference>
<dbReference type="PROSITE" id="PS00080">
    <property type="entry name" value="MULTICOPPER_OXIDASE2"/>
    <property type="match status" value="1"/>
</dbReference>
<dbReference type="GO" id="GO:0005507">
    <property type="term" value="F:copper ion binding"/>
    <property type="evidence" value="ECO:0007669"/>
    <property type="project" value="InterPro"/>
</dbReference>
<feature type="domain" description="Plastocyanin-like" evidence="4">
    <location>
        <begin position="485"/>
        <end position="610"/>
    </location>
</feature>
<keyword evidence="6" id="KW-1185">Reference proteome</keyword>
<dbReference type="GO" id="GO:0042597">
    <property type="term" value="C:periplasmic space"/>
    <property type="evidence" value="ECO:0007669"/>
    <property type="project" value="UniProtKB-SubCell"/>
</dbReference>
<evidence type="ECO:0000256" key="2">
    <source>
        <dbReference type="ARBA" id="ARBA00022723"/>
    </source>
</evidence>
<dbReference type="SUPFAM" id="SSF49503">
    <property type="entry name" value="Cupredoxins"/>
    <property type="match status" value="3"/>
</dbReference>
<dbReference type="InterPro" id="IPR002355">
    <property type="entry name" value="Cu_oxidase_Cu_BS"/>
</dbReference>
<feature type="region of interest" description="Disordered" evidence="3">
    <location>
        <begin position="36"/>
        <end position="59"/>
    </location>
</feature>
<dbReference type="EMBL" id="WSEL01000006">
    <property type="protein sequence ID" value="MVQ30456.1"/>
    <property type="molecule type" value="Genomic_DNA"/>
</dbReference>
<evidence type="ECO:0000259" key="4">
    <source>
        <dbReference type="Pfam" id="PF07731"/>
    </source>
</evidence>
<keyword evidence="2" id="KW-0479">Metal-binding</keyword>
<dbReference type="AlphaFoldDB" id="A0A6N8IWU7"/>
<evidence type="ECO:0000256" key="3">
    <source>
        <dbReference type="SAM" id="MobiDB-lite"/>
    </source>
</evidence>
<gene>
    <name evidence="5" type="ORF">GON04_13425</name>
</gene>
<name>A0A6N8IWU7_9BURK</name>
<dbReference type="PANTHER" id="PTHR48267">
    <property type="entry name" value="CUPREDOXIN SUPERFAMILY PROTEIN"/>
    <property type="match status" value="1"/>
</dbReference>
<dbReference type="Pfam" id="PF07731">
    <property type="entry name" value="Cu-oxidase_2"/>
    <property type="match status" value="1"/>
</dbReference>
<organism evidence="5 6">
    <name type="scientific">Ramlibacter pinisoli</name>
    <dbReference type="NCBI Taxonomy" id="2682844"/>
    <lineage>
        <taxon>Bacteria</taxon>
        <taxon>Pseudomonadati</taxon>
        <taxon>Pseudomonadota</taxon>
        <taxon>Betaproteobacteria</taxon>
        <taxon>Burkholderiales</taxon>
        <taxon>Comamonadaceae</taxon>
        <taxon>Ramlibacter</taxon>
    </lineage>
</organism>
<comment type="subcellular location">
    <subcellularLocation>
        <location evidence="1">Periplasm</location>
    </subcellularLocation>
</comment>
<evidence type="ECO:0000313" key="6">
    <source>
        <dbReference type="Proteomes" id="UP000469385"/>
    </source>
</evidence>
<dbReference type="InterPro" id="IPR011706">
    <property type="entry name" value="Cu-oxidase_C"/>
</dbReference>
<dbReference type="InterPro" id="IPR045087">
    <property type="entry name" value="Cu-oxidase_fam"/>
</dbReference>
<accession>A0A6N8IWU7</accession>
<comment type="caution">
    <text evidence="5">The sequence shown here is derived from an EMBL/GenBank/DDBJ whole genome shotgun (WGS) entry which is preliminary data.</text>
</comment>
<dbReference type="PANTHER" id="PTHR48267:SF1">
    <property type="entry name" value="BILIRUBIN OXIDASE"/>
    <property type="match status" value="1"/>
</dbReference>
<dbReference type="GO" id="GO:0016491">
    <property type="term" value="F:oxidoreductase activity"/>
    <property type="evidence" value="ECO:0007669"/>
    <property type="project" value="InterPro"/>
</dbReference>
<protein>
    <submittedName>
        <fullName evidence="5">Multicopper oxidase domain-containing protein</fullName>
    </submittedName>
</protein>
<evidence type="ECO:0000256" key="1">
    <source>
        <dbReference type="ARBA" id="ARBA00004418"/>
    </source>
</evidence>
<dbReference type="Gene3D" id="2.60.40.420">
    <property type="entry name" value="Cupredoxins - blue copper proteins"/>
    <property type="match status" value="4"/>
</dbReference>